<evidence type="ECO:0000256" key="2">
    <source>
        <dbReference type="ARBA" id="ARBA00022741"/>
    </source>
</evidence>
<dbReference type="AlphaFoldDB" id="A0A3G6J077"/>
<keyword evidence="4" id="KW-0067">ATP-binding</keyword>
<dbReference type="Proteomes" id="UP000271587">
    <property type="component" value="Chromosome"/>
</dbReference>
<dbReference type="Pfam" id="PF12555">
    <property type="entry name" value="SteA-like_C"/>
    <property type="match status" value="1"/>
</dbReference>
<evidence type="ECO:0000256" key="4">
    <source>
        <dbReference type="ARBA" id="ARBA00022840"/>
    </source>
</evidence>
<keyword evidence="3" id="KW-0418">Kinase</keyword>
<dbReference type="EMBL" id="CP033897">
    <property type="protein sequence ID" value="AZA11357.1"/>
    <property type="molecule type" value="Genomic_DNA"/>
</dbReference>
<evidence type="ECO:0000256" key="1">
    <source>
        <dbReference type="ARBA" id="ARBA00022679"/>
    </source>
</evidence>
<keyword evidence="2" id="KW-0547">Nucleotide-binding</keyword>
<dbReference type="KEGG" id="cgk:CGERO_05240"/>
<dbReference type="SUPFAM" id="SSF63999">
    <property type="entry name" value="Thiamin pyrophosphokinase, catalytic domain"/>
    <property type="match status" value="1"/>
</dbReference>
<name>A0A3G6J077_9CORY</name>
<evidence type="ECO:0000313" key="7">
    <source>
        <dbReference type="EMBL" id="AZA11357.1"/>
    </source>
</evidence>
<sequence length="397" mass="42325">MNAMSLFSRSEELPGLHAVARDCSPGSKGFKRLSAGDIAVIDAPDISRAFAQELINAQPKAVVNVARFSTGALPNYGPQMLLDAHIVLVEAVGASVWEGLRSGRKARLTDEGELYHGEKLVARGEVVQQLDAEAKFAEAQQSLVDRMEAYFGNTIQFIHSEAPLLIDGLGVPESGASLRDRKVLVVSAGIGHRDQMKALRNFIREFEPALIGVDAGADTLVEMGYRPDFIVGDPDGIGAEALRSGARVVLPADPDGHAVGLERIQDLGIGATTFPAAVDSATDLGLLLADFHGAEMIVNVGAPFDLEAVFAERPEASPSAMLTRMKVNRKLVDAGNIIDLYTVRGGAGLGWMWAILALLIAAAVFVLIAGSTGDGSFMENFTTTWNNIALWFQGLFK</sequence>
<proteinExistence type="predicted"/>
<dbReference type="InterPro" id="IPR036759">
    <property type="entry name" value="TPK_catalytic_sf"/>
</dbReference>
<dbReference type="GO" id="GO:0004788">
    <property type="term" value="F:thiamine diphosphokinase activity"/>
    <property type="evidence" value="ECO:0007669"/>
    <property type="project" value="InterPro"/>
</dbReference>
<keyword evidence="8" id="KW-1185">Reference proteome</keyword>
<evidence type="ECO:0000256" key="3">
    <source>
        <dbReference type="ARBA" id="ARBA00022777"/>
    </source>
</evidence>
<evidence type="ECO:0000313" key="8">
    <source>
        <dbReference type="Proteomes" id="UP000271587"/>
    </source>
</evidence>
<keyword evidence="5" id="KW-0472">Membrane</keyword>
<dbReference type="OrthoDB" id="5169996at2"/>
<feature type="domain" description="SteA-like C-terminal" evidence="6">
    <location>
        <begin position="339"/>
        <end position="389"/>
    </location>
</feature>
<reference evidence="7 8" key="1">
    <citation type="submission" date="2018-11" db="EMBL/GenBank/DDBJ databases">
        <authorList>
            <person name="Kleinhagauer T."/>
            <person name="Glaeser S.P."/>
            <person name="Spergser J."/>
            <person name="Ruckert C."/>
            <person name="Kaempfer P."/>
            <person name="Busse H.-J."/>
        </authorList>
    </citation>
    <scope>NUCLEOTIDE SEQUENCE [LARGE SCALE GENOMIC DNA]</scope>
    <source>
        <strain evidence="7 8">W8</strain>
    </source>
</reference>
<dbReference type="GO" id="GO:0016301">
    <property type="term" value="F:kinase activity"/>
    <property type="evidence" value="ECO:0007669"/>
    <property type="project" value="UniProtKB-KW"/>
</dbReference>
<organism evidence="7 8">
    <name type="scientific">Corynebacterium gerontici</name>
    <dbReference type="NCBI Taxonomy" id="2079234"/>
    <lineage>
        <taxon>Bacteria</taxon>
        <taxon>Bacillati</taxon>
        <taxon>Actinomycetota</taxon>
        <taxon>Actinomycetes</taxon>
        <taxon>Mycobacteriales</taxon>
        <taxon>Corynebacteriaceae</taxon>
        <taxon>Corynebacterium</taxon>
    </lineage>
</organism>
<protein>
    <recommendedName>
        <fullName evidence="6">SteA-like C-terminal domain-containing protein</fullName>
    </recommendedName>
</protein>
<dbReference type="InterPro" id="IPR047795">
    <property type="entry name" value="Put_SteA-like"/>
</dbReference>
<gene>
    <name evidence="7" type="ORF">CGERO_05240</name>
</gene>
<evidence type="ECO:0000256" key="5">
    <source>
        <dbReference type="SAM" id="Phobius"/>
    </source>
</evidence>
<dbReference type="Gene3D" id="3.40.50.10240">
    <property type="entry name" value="Thiamin pyrophosphokinase, catalytic domain"/>
    <property type="match status" value="1"/>
</dbReference>
<dbReference type="RefSeq" id="WP_123933895.1">
    <property type="nucleotide sequence ID" value="NZ_CP033897.1"/>
</dbReference>
<evidence type="ECO:0000259" key="6">
    <source>
        <dbReference type="Pfam" id="PF12555"/>
    </source>
</evidence>
<feature type="transmembrane region" description="Helical" evidence="5">
    <location>
        <begin position="350"/>
        <end position="370"/>
    </location>
</feature>
<accession>A0A3G6J077</accession>
<keyword evidence="5" id="KW-0812">Transmembrane</keyword>
<dbReference type="GO" id="GO:0009229">
    <property type="term" value="P:thiamine diphosphate biosynthetic process"/>
    <property type="evidence" value="ECO:0007669"/>
    <property type="project" value="InterPro"/>
</dbReference>
<dbReference type="InterPro" id="IPR022215">
    <property type="entry name" value="SteA-like_C"/>
</dbReference>
<keyword evidence="5" id="KW-1133">Transmembrane helix</keyword>
<keyword evidence="1" id="KW-0808">Transferase</keyword>
<dbReference type="NCBIfam" id="NF040608">
    <property type="entry name" value="division_SteA"/>
    <property type="match status" value="1"/>
</dbReference>
<dbReference type="GO" id="GO:0005524">
    <property type="term" value="F:ATP binding"/>
    <property type="evidence" value="ECO:0007669"/>
    <property type="project" value="UniProtKB-KW"/>
</dbReference>